<dbReference type="InterPro" id="IPR050491">
    <property type="entry name" value="AmpC-like"/>
</dbReference>
<dbReference type="Gene3D" id="3.40.710.10">
    <property type="entry name" value="DD-peptidase/beta-lactamase superfamily"/>
    <property type="match status" value="1"/>
</dbReference>
<dbReference type="RefSeq" id="WP_243409454.1">
    <property type="nucleotide sequence ID" value="NZ_QEKI01000003.1"/>
</dbReference>
<dbReference type="SUPFAM" id="SSF56601">
    <property type="entry name" value="beta-lactamase/transpeptidase-like"/>
    <property type="match status" value="1"/>
</dbReference>
<proteinExistence type="predicted"/>
<protein>
    <submittedName>
        <fullName evidence="3">CubicO group peptidase (Beta-lactamase class C family)</fullName>
    </submittedName>
</protein>
<name>A0A2U1B0Y2_9BACT</name>
<dbReference type="EMBL" id="QEKI01000003">
    <property type="protein sequence ID" value="PVY42328.1"/>
    <property type="molecule type" value="Genomic_DNA"/>
</dbReference>
<sequence length="384" mass="42679">MTTMLKKLWKKATLTTFTVIAFTLSGQAQDGKTEADIQALMQQHDMVGLSVAVVRKGEIVYARSFGLKDVESQTPLTNNDIFRIASISKSFTVTSLMQLVEAGKLSLDEDVSKLVGFQVRNPKYPNKVITLRMMLSHTSSINDSQGYFTLDTIDPAKNPNWAACYNSYEPGTQYEYCNLGFNMAGTILEKLSGERFDQYVKRHILNPMGLYGGYQVDSLDASRFVTLYAYNPDSSTFSPSPSAYAPRREEISNYQMGYSTPIFSPTGGMKMSASDLARYMSMHMNKGEYKGTRIISKKSARQMQKKIADNGYGLALKTERNLIPGKALVGHTGNAYGLYSAMFFQPKEQFGIVVITNGTSAPEVNEYNLALADVINSLYNNLIK</sequence>
<dbReference type="PANTHER" id="PTHR46825">
    <property type="entry name" value="D-ALANYL-D-ALANINE-CARBOXYPEPTIDASE/ENDOPEPTIDASE AMPH"/>
    <property type="match status" value="1"/>
</dbReference>
<accession>A0A2U1B0Y2</accession>
<dbReference type="InterPro" id="IPR012338">
    <property type="entry name" value="Beta-lactam/transpept-like"/>
</dbReference>
<dbReference type="InterPro" id="IPR001466">
    <property type="entry name" value="Beta-lactam-related"/>
</dbReference>
<dbReference type="Proteomes" id="UP000245466">
    <property type="component" value="Unassembled WGS sequence"/>
</dbReference>
<dbReference type="AlphaFoldDB" id="A0A2U1B0Y2"/>
<feature type="signal peptide" evidence="1">
    <location>
        <begin position="1"/>
        <end position="28"/>
    </location>
</feature>
<evidence type="ECO:0000259" key="2">
    <source>
        <dbReference type="Pfam" id="PF00144"/>
    </source>
</evidence>
<evidence type="ECO:0000313" key="4">
    <source>
        <dbReference type="Proteomes" id="UP000245466"/>
    </source>
</evidence>
<evidence type="ECO:0000313" key="3">
    <source>
        <dbReference type="EMBL" id="PVY42328.1"/>
    </source>
</evidence>
<organism evidence="3 4">
    <name type="scientific">Pontibacter virosus</name>
    <dbReference type="NCBI Taxonomy" id="1765052"/>
    <lineage>
        <taxon>Bacteria</taxon>
        <taxon>Pseudomonadati</taxon>
        <taxon>Bacteroidota</taxon>
        <taxon>Cytophagia</taxon>
        <taxon>Cytophagales</taxon>
        <taxon>Hymenobacteraceae</taxon>
        <taxon>Pontibacter</taxon>
    </lineage>
</organism>
<feature type="chain" id="PRO_5015650375" evidence="1">
    <location>
        <begin position="29"/>
        <end position="384"/>
    </location>
</feature>
<gene>
    <name evidence="3" type="ORF">C8E01_103194</name>
</gene>
<comment type="caution">
    <text evidence="3">The sequence shown here is derived from an EMBL/GenBank/DDBJ whole genome shotgun (WGS) entry which is preliminary data.</text>
</comment>
<evidence type="ECO:0000256" key="1">
    <source>
        <dbReference type="SAM" id="SignalP"/>
    </source>
</evidence>
<keyword evidence="1" id="KW-0732">Signal</keyword>
<keyword evidence="4" id="KW-1185">Reference proteome</keyword>
<dbReference type="Pfam" id="PF00144">
    <property type="entry name" value="Beta-lactamase"/>
    <property type="match status" value="1"/>
</dbReference>
<feature type="domain" description="Beta-lactamase-related" evidence="2">
    <location>
        <begin position="35"/>
        <end position="368"/>
    </location>
</feature>
<reference evidence="3 4" key="1">
    <citation type="submission" date="2018-04" db="EMBL/GenBank/DDBJ databases">
        <title>Genomic Encyclopedia of Type Strains, Phase IV (KMG-IV): sequencing the most valuable type-strain genomes for metagenomic binning, comparative biology and taxonomic classification.</title>
        <authorList>
            <person name="Goeker M."/>
        </authorList>
    </citation>
    <scope>NUCLEOTIDE SEQUENCE [LARGE SCALE GENOMIC DNA]</scope>
    <source>
        <strain evidence="3 4">DSM 100231</strain>
    </source>
</reference>
<dbReference type="PANTHER" id="PTHR46825:SF9">
    <property type="entry name" value="BETA-LACTAMASE-RELATED DOMAIN-CONTAINING PROTEIN"/>
    <property type="match status" value="1"/>
</dbReference>